<keyword evidence="17" id="KW-1185">Reference proteome</keyword>
<dbReference type="PANTHER" id="PTHR10982">
    <property type="entry name" value="MALONYL COA-ACYL CARRIER PROTEIN TRANSACYLASE"/>
    <property type="match status" value="1"/>
</dbReference>
<evidence type="ECO:0000256" key="2">
    <source>
        <dbReference type="ARBA" id="ARBA00001946"/>
    </source>
</evidence>
<dbReference type="Gene3D" id="2.40.128.700">
    <property type="match status" value="1"/>
</dbReference>
<dbReference type="Gene3D" id="6.10.60.10">
    <property type="match status" value="1"/>
</dbReference>
<evidence type="ECO:0000256" key="14">
    <source>
        <dbReference type="ARBA" id="ARBA00023304"/>
    </source>
</evidence>
<evidence type="ECO:0000256" key="10">
    <source>
        <dbReference type="ARBA" id="ARBA00022842"/>
    </source>
</evidence>
<dbReference type="GO" id="GO:0004318">
    <property type="term" value="F:enoyl-[acyl-carrier-protein] reductase (NADH) activity"/>
    <property type="evidence" value="ECO:0007669"/>
    <property type="project" value="InterPro"/>
</dbReference>
<evidence type="ECO:0000256" key="8">
    <source>
        <dbReference type="ARBA" id="ARBA00022679"/>
    </source>
</evidence>
<feature type="domain" description="Isopropylmalate dehydrogenase-like" evidence="15">
    <location>
        <begin position="1945"/>
        <end position="2312"/>
    </location>
</feature>
<dbReference type="Gene3D" id="3.40.366.10">
    <property type="entry name" value="Malonyl-Coenzyme A Acyl Carrier Protein, domain 2"/>
    <property type="match status" value="3"/>
</dbReference>
<dbReference type="Gene3D" id="3.30.1120.100">
    <property type="match status" value="1"/>
</dbReference>
<organism evidence="16 17">
    <name type="scientific">Scytalidium lignicola</name>
    <name type="common">Hyphomycete</name>
    <dbReference type="NCBI Taxonomy" id="5539"/>
    <lineage>
        <taxon>Eukaryota</taxon>
        <taxon>Fungi</taxon>
        <taxon>Dikarya</taxon>
        <taxon>Ascomycota</taxon>
        <taxon>Pezizomycotina</taxon>
        <taxon>Leotiomycetes</taxon>
        <taxon>Leotiomycetes incertae sedis</taxon>
        <taxon>Scytalidium</taxon>
    </lineage>
</organism>
<dbReference type="PROSITE" id="PS00470">
    <property type="entry name" value="IDH_IMDH"/>
    <property type="match status" value="1"/>
</dbReference>
<comment type="caution">
    <text evidence="16">The sequence shown here is derived from an EMBL/GenBank/DDBJ whole genome shotgun (WGS) entry which is preliminary data.</text>
</comment>
<dbReference type="FunFam" id="3.40.718.10:FF:000006">
    <property type="entry name" value="3-isopropylmalate dehydrogenase"/>
    <property type="match status" value="1"/>
</dbReference>
<keyword evidence="8" id="KW-0808">Transferase</keyword>
<dbReference type="GO" id="GO:0051287">
    <property type="term" value="F:NAD binding"/>
    <property type="evidence" value="ECO:0007669"/>
    <property type="project" value="InterPro"/>
</dbReference>
<comment type="cofactor">
    <cofactor evidence="2">
        <name>Mg(2+)</name>
        <dbReference type="ChEBI" id="CHEBI:18420"/>
    </cofactor>
</comment>
<evidence type="ECO:0000256" key="12">
    <source>
        <dbReference type="ARBA" id="ARBA00023027"/>
    </source>
</evidence>
<feature type="non-terminal residue" evidence="16">
    <location>
        <position position="2330"/>
    </location>
</feature>
<dbReference type="InterPro" id="IPR001227">
    <property type="entry name" value="Ac_transferase_dom_sf"/>
</dbReference>
<dbReference type="InterPro" id="IPR050830">
    <property type="entry name" value="Fungal_FAS"/>
</dbReference>
<dbReference type="InterPro" id="IPR024084">
    <property type="entry name" value="IsoPropMal-DH-like_dom"/>
</dbReference>
<dbReference type="GO" id="GO:0009098">
    <property type="term" value="P:L-leucine biosynthetic process"/>
    <property type="evidence" value="ECO:0007669"/>
    <property type="project" value="UniProtKB-KW"/>
</dbReference>
<dbReference type="Pfam" id="PF08354">
    <property type="entry name" value="Fas1-AflB-like_hel"/>
    <property type="match status" value="1"/>
</dbReference>
<sequence length="2330" mass="258258">MAVPHQEAFGDRSELPARQSAGLYIYLISPTDGFPKFGLVRNSISSRPIPGVSEAYSDGPGFALHVLYSTYSTFVSDFIDSSANLLKSLSEEPAAQKFYPRGFDIIQWLQEPSTRPDDSYLALTPVSFSLDGLIQLANYASICKGLGMTPGQFRDSLCGTTGGSQGVIVAVVVAASSSWETFERLSKEALTIIFWLGVRSQESYPVTSLVPYLVEESIENGEGIPTPMLRVRGLSYSELREHVDAINSQLSEQDFLDISTKYGVYDHVVSGSPTTLYGLNLQLRTIKAKGPWQSRPAILKFLPCTVPLNSRHLLDVGKKLKNDLNYIEILGNDLKISVYDMSTGRDLCRLGHQSVIPTVIEAITYRMIELDQALMFAGTTTHILDFGSTVVRPSNPVLVSGEGTGVSLIYTLLLEAENTDVGYRGQLFRHQDQTLSRFLTNWAVDFRPQVMTTCDGRSFLGTKLSRTLGVPPLLISGGSPSANHWDFVAAMMNAGYYAELSGNAYYEPEPMATALLNLANAADPGRGITFCFSERSGAMWWQLPVIMKLGNIGICIHGLSFGSSLTPTVDLVNQCIGGGFLKYLTFSVNSTKSLKEILCIAETVREFPIIIFWVGDQSCYEGDCTLEQVYAPILQNYAWIRNLKNVFLVIGLESGKVKDVFRYITGEWAQKLGHPAMPFDGCSFSTRVMTAKNAHTHIEAKRLICGKGSDALEQEAVTLQPTNCRVITVRDIEGRAINMIRTRGSELWSELDQNFFILEVSKRNSEFKKNRKYLMQRLQDDFQKVWFGVSSVGTIVELADMTYADVVSRMVDLMFIRTRNCWIDESFRDLTFAFIRRLEERLVGSKLKVVSVAQCPADLNHPYQLCERLWDAYPSSSNQLLTFADEQYFVALCQRKDQRAVPFIVGIDEDFEYWFKSDFMWYCEDLDAVIDQDIGRTCIQSNACIIGGTRFMEMSVKDILDDASRDLVMRLGEFDVGRRTISVSRKPSTSVHSIAIAQDADSISYHIPSTKALPDRDSWYRLLADSGNSWCSALFTSNSVLQGHISVSNQLRQIFAPVELISVKITHPEDPNMTTITINNQISSKRLGKCLTQARFELRNENEICLQLTAQLDPSSPTAILELKFIYHPDMPLAPIHEVLDHRVDSIKLFCYRLWFGGEDLPSSDSITDCFSTGDVTPLTKEALADFLHLSSHINSGSISLSSNENNVPIDFALAVAGKAMVKALFLPPIDGDFFTLSILSTEFRIFDGVDPLQVGHLVKTTVQIMAITNETFGKVVHVCAHIFRNDVKVMEVSMEFVFRGVYSDFQNTFQQEFEPPMYLELATAKDVAVFLSKTWFRLDLDLPLIGRKLIFKLQTLTDFWSKSQFRGIKTTGEVLLNYPSDTQLRIGTVLYEARETLGNPVTDYLRRNGSPLRQPYMFKEAISIDIDESFCLQLDNSHHEGVPILGDAKHFHFPGAISTFTEDNEAIDVRLHLVICIRNLIDNWVTENKFQSMMSLHNTFIGNILPTDKFDVKLHHLGMVEGRKIISARVFKLGTAELLLQGEAEVEQPRTSYIFTGQGSQVQGMGMELYAKSEASRAVWDRADKHLLATYGFAITDIIRKNPKRLSIYFNGAQGNRVRQSYVALEYEATSPNGYCRIKKIFEDINDGTVSYTFTSPSGLLSLTHFAQLALTLSAMATVADMRSKGLIQKGSTYSGHSLGEFSALMALNDFMSVEAMASFVFCRGLTTHVAVDRDNNGLSNYTMCAVDPSRIGISYNEEGLQFLIQTISEVTNWTLEIVNFNVQDRQYVCSGDRRAIFCLIQLTDWLKGQRTNGQDILPTSPSRSRYRQLIVDNVKKSAERAQASTMIELKRGVATLPLKGIDVPFHSSILLPGVAPFRKYLQQNIAKSSINASNLVGKFIPNITAKPFAISRECLEDVFCITGSQVLKHVLANVTNEAVKADKSATKVLEAVQKLNPDVSLDFQHHLVGGSSLDATGEAITTEALTAAKEADAVLLGAVGGPVSCPSQPDKQAAFNQDHVNSDIDWCQKWDSERPRAVYALSILRKALGTFGNLRPVTFAAPSLVNSSSLKASVCSGVDFTIIRELAGGIYYGERTEPNAHFDLARDVEIYERFEVERVTRLAGTLAMQHDPPLTVTSLDKANLLAAAGRLWRGVVSEVMAKEFPTVPLRHLFIDTAAMQMVRNPRNLNGIILTSNLFGDIISDEASVIPGSIGLLPSASLSAIPQPGVQGSKVRGLYEPIHGSAPDIYGQSIANPTGAILSAAMMLRYSLNMPVEAAAIEEAVQTTIESGIRTPDIGGSASTREFGDAVVKVIEDKSRNSDSAVSEK</sequence>
<dbReference type="GO" id="GO:0000287">
    <property type="term" value="F:magnesium ion binding"/>
    <property type="evidence" value="ECO:0007669"/>
    <property type="project" value="InterPro"/>
</dbReference>
<evidence type="ECO:0000256" key="6">
    <source>
        <dbReference type="ARBA" id="ARBA00022430"/>
    </source>
</evidence>
<evidence type="ECO:0000256" key="13">
    <source>
        <dbReference type="ARBA" id="ARBA00023211"/>
    </source>
</evidence>
<evidence type="ECO:0000256" key="4">
    <source>
        <dbReference type="ARBA" id="ARBA00011738"/>
    </source>
</evidence>
<dbReference type="Gene3D" id="3.30.70.2430">
    <property type="match status" value="1"/>
</dbReference>
<dbReference type="InterPro" id="IPR016035">
    <property type="entry name" value="Acyl_Trfase/lysoPLipase"/>
</dbReference>
<dbReference type="Pfam" id="PF17951">
    <property type="entry name" value="FAS_meander"/>
    <property type="match status" value="1"/>
</dbReference>
<keyword evidence="12" id="KW-0520">NAD</keyword>
<evidence type="ECO:0000313" key="17">
    <source>
        <dbReference type="Proteomes" id="UP000258309"/>
    </source>
</evidence>
<feature type="non-terminal residue" evidence="16">
    <location>
        <position position="1"/>
    </location>
</feature>
<dbReference type="SUPFAM" id="SSF53659">
    <property type="entry name" value="Isocitrate/Isopropylmalate dehydrogenase-like"/>
    <property type="match status" value="1"/>
</dbReference>
<dbReference type="GO" id="GO:0004312">
    <property type="term" value="F:fatty acid synthase activity"/>
    <property type="evidence" value="ECO:0007669"/>
    <property type="project" value="InterPro"/>
</dbReference>
<dbReference type="PANTHER" id="PTHR10982:SF21">
    <property type="entry name" value="FATTY ACID SYNTHASE SUBUNIT BETA"/>
    <property type="match status" value="1"/>
</dbReference>
<keyword evidence="11" id="KW-0560">Oxidoreductase</keyword>
<keyword evidence="10" id="KW-0460">Magnesium</keyword>
<dbReference type="FunFam" id="3.40.366.10:FF:000006">
    <property type="entry name" value="Fatty acid synthase beta subunit dehydratase"/>
    <property type="match status" value="1"/>
</dbReference>
<dbReference type="EC" id="1.1.1.85" evidence="5"/>
<keyword evidence="9" id="KW-0479">Metal-binding</keyword>
<dbReference type="Pfam" id="PF16073">
    <property type="entry name" value="SAT"/>
    <property type="match status" value="1"/>
</dbReference>
<keyword evidence="13" id="KW-0464">Manganese</keyword>
<dbReference type="Pfam" id="PF00180">
    <property type="entry name" value="Iso_dh"/>
    <property type="match status" value="2"/>
</dbReference>
<dbReference type="SUPFAM" id="SSF52151">
    <property type="entry name" value="FabD/lysophospholipase-like"/>
    <property type="match status" value="2"/>
</dbReference>
<dbReference type="Gene3D" id="1.20.930.70">
    <property type="match status" value="1"/>
</dbReference>
<dbReference type="PRINTS" id="PR01483">
    <property type="entry name" value="FASYNTHASE"/>
</dbReference>
<dbReference type="Gene3D" id="6.10.140.1400">
    <property type="match status" value="1"/>
</dbReference>
<dbReference type="InterPro" id="IPR032088">
    <property type="entry name" value="SAT"/>
</dbReference>
<protein>
    <recommendedName>
        <fullName evidence="5">3-isopropylmalate dehydrogenase</fullName>
        <ecNumber evidence="5">1.1.1.85</ecNumber>
    </recommendedName>
</protein>
<dbReference type="GO" id="GO:0005835">
    <property type="term" value="C:fatty acid synthase complex"/>
    <property type="evidence" value="ECO:0007669"/>
    <property type="project" value="InterPro"/>
</dbReference>
<evidence type="ECO:0000313" key="16">
    <source>
        <dbReference type="EMBL" id="RFU28596.1"/>
    </source>
</evidence>
<reference evidence="16 17" key="1">
    <citation type="submission" date="2018-05" db="EMBL/GenBank/DDBJ databases">
        <title>Draft genome sequence of Scytalidium lignicola DSM 105466, a ubiquitous saprotrophic fungus.</title>
        <authorList>
            <person name="Buettner E."/>
            <person name="Gebauer A.M."/>
            <person name="Hofrichter M."/>
            <person name="Liers C."/>
            <person name="Kellner H."/>
        </authorList>
    </citation>
    <scope>NUCLEOTIDE SEQUENCE [LARGE SCALE GENOMIC DNA]</scope>
    <source>
        <strain evidence="16 17">DSM 105466</strain>
    </source>
</reference>
<dbReference type="EMBL" id="NCSJ02000158">
    <property type="protein sequence ID" value="RFU28596.1"/>
    <property type="molecule type" value="Genomic_DNA"/>
</dbReference>
<evidence type="ECO:0000256" key="11">
    <source>
        <dbReference type="ARBA" id="ARBA00023002"/>
    </source>
</evidence>
<dbReference type="GO" id="GO:0006633">
    <property type="term" value="P:fatty acid biosynthetic process"/>
    <property type="evidence" value="ECO:0007669"/>
    <property type="project" value="InterPro"/>
</dbReference>
<keyword evidence="7" id="KW-0028">Amino-acid biosynthesis</keyword>
<dbReference type="InterPro" id="IPR040883">
    <property type="entry name" value="FAS_meander"/>
</dbReference>
<dbReference type="InterPro" id="IPR013785">
    <property type="entry name" value="Aldolase_TIM"/>
</dbReference>
<dbReference type="InterPro" id="IPR013565">
    <property type="entry name" value="Fas1/AflB-like_central"/>
</dbReference>
<gene>
    <name evidence="16" type="ORF">B7463_g7748</name>
</gene>
<name>A0A3E2H5D0_SCYLI</name>
<accession>A0A3E2H5D0</accession>
<dbReference type="Gene3D" id="3.40.718.10">
    <property type="entry name" value="Isopropylmalate Dehydrogenase"/>
    <property type="match status" value="1"/>
</dbReference>
<comment type="subunit">
    <text evidence="4">Homodimer.</text>
</comment>
<keyword evidence="14" id="KW-0100">Branched-chain amino acid biosynthesis</keyword>
<proteinExistence type="inferred from homology"/>
<dbReference type="Pfam" id="PF00698">
    <property type="entry name" value="Acyl_transf_1"/>
    <property type="match status" value="1"/>
</dbReference>
<evidence type="ECO:0000259" key="15">
    <source>
        <dbReference type="SMART" id="SM01329"/>
    </source>
</evidence>
<dbReference type="InterPro" id="IPR014043">
    <property type="entry name" value="Acyl_transferase_dom"/>
</dbReference>
<dbReference type="GO" id="GO:0019171">
    <property type="term" value="F:(3R)-hydroxyacyl-[acyl-carrier-protein] dehydratase activity"/>
    <property type="evidence" value="ECO:0007669"/>
    <property type="project" value="InterPro"/>
</dbReference>
<dbReference type="InterPro" id="IPR019818">
    <property type="entry name" value="IsoCit/isopropylmalate_DH_CS"/>
</dbReference>
<evidence type="ECO:0000256" key="7">
    <source>
        <dbReference type="ARBA" id="ARBA00022605"/>
    </source>
</evidence>
<dbReference type="Pfam" id="PF22235">
    <property type="entry name" value="FAS1_thioest_ins"/>
    <property type="match status" value="1"/>
</dbReference>
<evidence type="ECO:0000256" key="3">
    <source>
        <dbReference type="ARBA" id="ARBA00007769"/>
    </source>
</evidence>
<dbReference type="GO" id="GO:0003862">
    <property type="term" value="F:3-isopropylmalate dehydrogenase activity"/>
    <property type="evidence" value="ECO:0007669"/>
    <property type="project" value="UniProtKB-EC"/>
</dbReference>
<dbReference type="SMART" id="SM01329">
    <property type="entry name" value="Iso_dh"/>
    <property type="match status" value="1"/>
</dbReference>
<evidence type="ECO:0000256" key="5">
    <source>
        <dbReference type="ARBA" id="ARBA00013101"/>
    </source>
</evidence>
<evidence type="ECO:0000256" key="1">
    <source>
        <dbReference type="ARBA" id="ARBA00001936"/>
    </source>
</evidence>
<dbReference type="OrthoDB" id="5417908at2759"/>
<dbReference type="STRING" id="5539.A0A3E2H5D0"/>
<evidence type="ECO:0000256" key="9">
    <source>
        <dbReference type="ARBA" id="ARBA00022723"/>
    </source>
</evidence>
<dbReference type="InterPro" id="IPR003965">
    <property type="entry name" value="Fatty_acid_synthase"/>
</dbReference>
<dbReference type="Proteomes" id="UP000258309">
    <property type="component" value="Unassembled WGS sequence"/>
</dbReference>
<keyword evidence="6" id="KW-0432">Leucine biosynthesis</keyword>
<dbReference type="Gene3D" id="3.20.20.70">
    <property type="entry name" value="Aldolase class I"/>
    <property type="match status" value="1"/>
</dbReference>
<comment type="cofactor">
    <cofactor evidence="1">
        <name>Mn(2+)</name>
        <dbReference type="ChEBI" id="CHEBI:29035"/>
    </cofactor>
</comment>
<comment type="similarity">
    <text evidence="3">Belongs to the isocitrate and isopropylmalate dehydrogenases family.</text>
</comment>